<gene>
    <name evidence="2" type="ORF">A2Z23_03130</name>
</gene>
<keyword evidence="1" id="KW-0808">Transferase</keyword>
<comment type="caution">
    <text evidence="2">The sequence shown here is derived from an EMBL/GenBank/DDBJ whole genome shotgun (WGS) entry which is preliminary data.</text>
</comment>
<dbReference type="SUPFAM" id="SSF64005">
    <property type="entry name" value="Undecaprenyl diphosphate synthase"/>
    <property type="match status" value="1"/>
</dbReference>
<protein>
    <submittedName>
        <fullName evidence="2">Uncharacterized protein</fullName>
    </submittedName>
</protein>
<dbReference type="GO" id="GO:0016765">
    <property type="term" value="F:transferase activity, transferring alkyl or aryl (other than methyl) groups"/>
    <property type="evidence" value="ECO:0007669"/>
    <property type="project" value="InterPro"/>
</dbReference>
<reference evidence="2 3" key="1">
    <citation type="journal article" date="2016" name="Nat. Commun.">
        <title>Thousands of microbial genomes shed light on interconnected biogeochemical processes in an aquifer system.</title>
        <authorList>
            <person name="Anantharaman K."/>
            <person name="Brown C.T."/>
            <person name="Hug L.A."/>
            <person name="Sharon I."/>
            <person name="Castelle C.J."/>
            <person name="Probst A.J."/>
            <person name="Thomas B.C."/>
            <person name="Singh A."/>
            <person name="Wilkins M.J."/>
            <person name="Karaoz U."/>
            <person name="Brodie E.L."/>
            <person name="Williams K.H."/>
            <person name="Hubbard S.S."/>
            <person name="Banfield J.F."/>
        </authorList>
    </citation>
    <scope>NUCLEOTIDE SEQUENCE [LARGE SCALE GENOMIC DNA]</scope>
</reference>
<name>A0A1F5G489_9BACT</name>
<dbReference type="InterPro" id="IPR036424">
    <property type="entry name" value="UPP_synth-like_sf"/>
</dbReference>
<dbReference type="Proteomes" id="UP000176628">
    <property type="component" value="Unassembled WGS sequence"/>
</dbReference>
<sequence>MRAQARAAKAGYSLEKDENWWGMASSIWGPFGDFAGQPQFDLVIRTSQQRLSGFPAGYAEIRFLPDVYFPEFTPKHLFDLIVESYSPTKRKFGR</sequence>
<dbReference type="Pfam" id="PF01255">
    <property type="entry name" value="Prenyltransf"/>
    <property type="match status" value="1"/>
</dbReference>
<evidence type="ECO:0000313" key="2">
    <source>
        <dbReference type="EMBL" id="OGD86703.1"/>
    </source>
</evidence>
<dbReference type="Gene3D" id="3.40.1180.10">
    <property type="entry name" value="Decaprenyl diphosphate synthase-like"/>
    <property type="match status" value="1"/>
</dbReference>
<accession>A0A1F5G489</accession>
<evidence type="ECO:0000256" key="1">
    <source>
        <dbReference type="ARBA" id="ARBA00022679"/>
    </source>
</evidence>
<dbReference type="AlphaFoldDB" id="A0A1F5G489"/>
<evidence type="ECO:0000313" key="3">
    <source>
        <dbReference type="Proteomes" id="UP000176628"/>
    </source>
</evidence>
<dbReference type="EMBL" id="MFAV01000010">
    <property type="protein sequence ID" value="OGD86703.1"/>
    <property type="molecule type" value="Genomic_DNA"/>
</dbReference>
<organism evidence="2 3">
    <name type="scientific">Candidatus Curtissbacteria bacterium RBG_16_39_7</name>
    <dbReference type="NCBI Taxonomy" id="1797707"/>
    <lineage>
        <taxon>Bacteria</taxon>
        <taxon>Candidatus Curtissiibacteriota</taxon>
    </lineage>
</organism>
<dbReference type="InterPro" id="IPR001441">
    <property type="entry name" value="UPP_synth-like"/>
</dbReference>
<proteinExistence type="predicted"/>